<evidence type="ECO:0000256" key="1">
    <source>
        <dbReference type="ARBA" id="ARBA00001946"/>
    </source>
</evidence>
<dbReference type="GO" id="GO:0007165">
    <property type="term" value="P:signal transduction"/>
    <property type="evidence" value="ECO:0007669"/>
    <property type="project" value="TreeGrafter"/>
</dbReference>
<dbReference type="FunFam" id="3.30.540.10:FF:000003">
    <property type="entry name" value="Inositol-1-monophosphatase"/>
    <property type="match status" value="1"/>
</dbReference>
<dbReference type="InterPro" id="IPR020583">
    <property type="entry name" value="Inositol_monoP_metal-BS"/>
</dbReference>
<keyword evidence="4 5" id="KW-0460">Magnesium</keyword>
<dbReference type="GO" id="GO:0008934">
    <property type="term" value="F:inositol monophosphate 1-phosphatase activity"/>
    <property type="evidence" value="ECO:0007669"/>
    <property type="project" value="TreeGrafter"/>
</dbReference>
<keyword evidence="2 5" id="KW-0479">Metal-binding</keyword>
<name>A0A1F8AS54_9BACT</name>
<dbReference type="GO" id="GO:0046872">
    <property type="term" value="F:metal ion binding"/>
    <property type="evidence" value="ECO:0007669"/>
    <property type="project" value="UniProtKB-KW"/>
</dbReference>
<organism evidence="6 7">
    <name type="scientific">Candidatus Woesebacteria bacterium RIFCSPHIGHO2_12_FULL_41_24</name>
    <dbReference type="NCBI Taxonomy" id="1802510"/>
    <lineage>
        <taxon>Bacteria</taxon>
        <taxon>Candidatus Woeseibacteriota</taxon>
    </lineage>
</organism>
<dbReference type="InterPro" id="IPR020550">
    <property type="entry name" value="Inositol_monophosphatase_CS"/>
</dbReference>
<feature type="binding site" evidence="5">
    <location>
        <position position="82"/>
    </location>
    <ligand>
        <name>Mg(2+)</name>
        <dbReference type="ChEBI" id="CHEBI:18420"/>
        <label>1</label>
        <note>catalytic</note>
    </ligand>
</feature>
<evidence type="ECO:0000256" key="3">
    <source>
        <dbReference type="ARBA" id="ARBA00022801"/>
    </source>
</evidence>
<dbReference type="Pfam" id="PF00459">
    <property type="entry name" value="Inositol_P"/>
    <property type="match status" value="1"/>
</dbReference>
<accession>A0A1F8AS54</accession>
<sequence length="254" mass="27751">MIEVAKRASLEAGEITLARRFANHSVKRKGTVDNIATEVDKASEARILKVLKSEFPNHNYLSEETGGEDNGSDYWWVIDPIDGTGPYFSGMPTFGISIGLLRNGKPQLGVIYFPALKSIYWSVEGKGAFKNDQPIKVNAKSALRDIMVGYDLGWMGERAKEVNNLVLPLVDKVRYTPILGCTVAGLSYVAEGVYGGYIHWAYPWDFAAGAAIIEEAGGKVTNAKGKPINWLADDMLVVASNGKVHDKILSLIKT</sequence>
<dbReference type="Gene3D" id="3.30.540.10">
    <property type="entry name" value="Fructose-1,6-Bisphosphatase, subunit A, domain 1"/>
    <property type="match status" value="1"/>
</dbReference>
<evidence type="ECO:0000313" key="6">
    <source>
        <dbReference type="EMBL" id="OGM54460.1"/>
    </source>
</evidence>
<dbReference type="CDD" id="cd01637">
    <property type="entry name" value="IMPase_like"/>
    <property type="match status" value="1"/>
</dbReference>
<dbReference type="PROSITE" id="PS00629">
    <property type="entry name" value="IMP_1"/>
    <property type="match status" value="1"/>
</dbReference>
<gene>
    <name evidence="6" type="ORF">A3E44_00145</name>
</gene>
<dbReference type="Proteomes" id="UP000178603">
    <property type="component" value="Unassembled WGS sequence"/>
</dbReference>
<comment type="caution">
    <text evidence="6">The sequence shown here is derived from an EMBL/GenBank/DDBJ whole genome shotgun (WGS) entry which is preliminary data.</text>
</comment>
<dbReference type="SUPFAM" id="SSF56655">
    <property type="entry name" value="Carbohydrate phosphatase"/>
    <property type="match status" value="1"/>
</dbReference>
<dbReference type="InterPro" id="IPR000760">
    <property type="entry name" value="Inositol_monophosphatase-like"/>
</dbReference>
<dbReference type="Gene3D" id="3.40.190.80">
    <property type="match status" value="1"/>
</dbReference>
<dbReference type="EMBL" id="MGGW01000014">
    <property type="protein sequence ID" value="OGM54460.1"/>
    <property type="molecule type" value="Genomic_DNA"/>
</dbReference>
<feature type="binding site" evidence="5">
    <location>
        <position position="79"/>
    </location>
    <ligand>
        <name>Mg(2+)</name>
        <dbReference type="ChEBI" id="CHEBI:18420"/>
        <label>1</label>
        <note>catalytic</note>
    </ligand>
</feature>
<dbReference type="PRINTS" id="PR00377">
    <property type="entry name" value="IMPHPHTASES"/>
</dbReference>
<feature type="binding site" evidence="5">
    <location>
        <position position="81"/>
    </location>
    <ligand>
        <name>Mg(2+)</name>
        <dbReference type="ChEBI" id="CHEBI:18420"/>
        <label>1</label>
        <note>catalytic</note>
    </ligand>
</feature>
<evidence type="ECO:0000313" key="7">
    <source>
        <dbReference type="Proteomes" id="UP000178603"/>
    </source>
</evidence>
<feature type="binding site" evidence="5">
    <location>
        <position position="205"/>
    </location>
    <ligand>
        <name>Mg(2+)</name>
        <dbReference type="ChEBI" id="CHEBI:18420"/>
        <label>1</label>
        <note>catalytic</note>
    </ligand>
</feature>
<protein>
    <recommendedName>
        <fullName evidence="8">Inositol-phosphate phosphatase</fullName>
    </recommendedName>
</protein>
<keyword evidence="3" id="KW-0378">Hydrolase</keyword>
<feature type="binding site" evidence="5">
    <location>
        <position position="63"/>
    </location>
    <ligand>
        <name>Mg(2+)</name>
        <dbReference type="ChEBI" id="CHEBI:18420"/>
        <label>1</label>
        <note>catalytic</note>
    </ligand>
</feature>
<evidence type="ECO:0000256" key="2">
    <source>
        <dbReference type="ARBA" id="ARBA00022723"/>
    </source>
</evidence>
<proteinExistence type="predicted"/>
<dbReference type="PANTHER" id="PTHR20854">
    <property type="entry name" value="INOSITOL MONOPHOSPHATASE"/>
    <property type="match status" value="1"/>
</dbReference>
<dbReference type="GO" id="GO:0006020">
    <property type="term" value="P:inositol metabolic process"/>
    <property type="evidence" value="ECO:0007669"/>
    <property type="project" value="TreeGrafter"/>
</dbReference>
<reference evidence="6 7" key="1">
    <citation type="journal article" date="2016" name="Nat. Commun.">
        <title>Thousands of microbial genomes shed light on interconnected biogeochemical processes in an aquifer system.</title>
        <authorList>
            <person name="Anantharaman K."/>
            <person name="Brown C.T."/>
            <person name="Hug L.A."/>
            <person name="Sharon I."/>
            <person name="Castelle C.J."/>
            <person name="Probst A.J."/>
            <person name="Thomas B.C."/>
            <person name="Singh A."/>
            <person name="Wilkins M.J."/>
            <person name="Karaoz U."/>
            <person name="Brodie E.L."/>
            <person name="Williams K.H."/>
            <person name="Hubbard S.S."/>
            <person name="Banfield J.F."/>
        </authorList>
    </citation>
    <scope>NUCLEOTIDE SEQUENCE [LARGE SCALE GENOMIC DNA]</scope>
</reference>
<comment type="cofactor">
    <cofactor evidence="1 5">
        <name>Mg(2+)</name>
        <dbReference type="ChEBI" id="CHEBI:18420"/>
    </cofactor>
</comment>
<dbReference type="PROSITE" id="PS00630">
    <property type="entry name" value="IMP_2"/>
    <property type="match status" value="1"/>
</dbReference>
<dbReference type="AlphaFoldDB" id="A0A1F8AS54"/>
<dbReference type="GO" id="GO:0046854">
    <property type="term" value="P:phosphatidylinositol phosphate biosynthetic process"/>
    <property type="evidence" value="ECO:0007669"/>
    <property type="project" value="InterPro"/>
</dbReference>
<evidence type="ECO:0008006" key="8">
    <source>
        <dbReference type="Google" id="ProtNLM"/>
    </source>
</evidence>
<evidence type="ECO:0000256" key="5">
    <source>
        <dbReference type="PIRSR" id="PIRSR600760-2"/>
    </source>
</evidence>
<evidence type="ECO:0000256" key="4">
    <source>
        <dbReference type="ARBA" id="ARBA00022842"/>
    </source>
</evidence>
<dbReference type="PANTHER" id="PTHR20854:SF4">
    <property type="entry name" value="INOSITOL-1-MONOPHOSPHATASE-RELATED"/>
    <property type="match status" value="1"/>
</dbReference>